<feature type="domain" description="Glycoside hydrolase family 2 immunoglobulin-like beta-sandwich" evidence="14">
    <location>
        <begin position="253"/>
        <end position="358"/>
    </location>
</feature>
<dbReference type="GO" id="GO:0005764">
    <property type="term" value="C:lysosome"/>
    <property type="evidence" value="ECO:0007669"/>
    <property type="project" value="UniProtKB-SubCell"/>
</dbReference>
<dbReference type="GO" id="GO:0005975">
    <property type="term" value="P:carbohydrate metabolic process"/>
    <property type="evidence" value="ECO:0007669"/>
    <property type="project" value="InterPro"/>
</dbReference>
<evidence type="ECO:0000256" key="2">
    <source>
        <dbReference type="ARBA" id="ARBA00004371"/>
    </source>
</evidence>
<dbReference type="GO" id="GO:0005615">
    <property type="term" value="C:extracellular space"/>
    <property type="evidence" value="ECO:0007669"/>
    <property type="project" value="TreeGrafter"/>
</dbReference>
<dbReference type="SUPFAM" id="SSF49303">
    <property type="entry name" value="beta-Galactosidase/glucuronidase domain"/>
    <property type="match status" value="1"/>
</dbReference>
<comment type="activity regulation">
    <text evidence="12">Inhibited by L-aspartic acid.</text>
</comment>
<dbReference type="InterPro" id="IPR036156">
    <property type="entry name" value="Beta-gal/glucu_dom_sf"/>
</dbReference>
<evidence type="ECO:0000313" key="18">
    <source>
        <dbReference type="RefSeq" id="XP_023163337.2"/>
    </source>
</evidence>
<dbReference type="RefSeq" id="XP_023163337.2">
    <property type="nucleotide sequence ID" value="XM_023307569.2"/>
</dbReference>
<dbReference type="InterPro" id="IPR017853">
    <property type="entry name" value="GH"/>
</dbReference>
<keyword evidence="10 12" id="KW-0458">Lysosome</keyword>
<feature type="signal peptide" evidence="13">
    <location>
        <begin position="1"/>
        <end position="23"/>
    </location>
</feature>
<evidence type="ECO:0000256" key="5">
    <source>
        <dbReference type="ARBA" id="ARBA00012761"/>
    </source>
</evidence>
<keyword evidence="9" id="KW-0325">Glycoprotein</keyword>
<dbReference type="InterPro" id="IPR023230">
    <property type="entry name" value="Glyco_hydro_2_CS"/>
</dbReference>
<dbReference type="InterPro" id="IPR008979">
    <property type="entry name" value="Galactose-bd-like_sf"/>
</dbReference>
<keyword evidence="11 12" id="KW-0326">Glycosidase</keyword>
<dbReference type="SUPFAM" id="SSF51445">
    <property type="entry name" value="(Trans)glycosidases"/>
    <property type="match status" value="1"/>
</dbReference>
<dbReference type="FunFam" id="2.60.40.10:FF:000628">
    <property type="entry name" value="Beta-glucuronidase"/>
    <property type="match status" value="1"/>
</dbReference>
<dbReference type="PANTHER" id="PTHR10066:SF67">
    <property type="entry name" value="BETA-GLUCURONIDASE"/>
    <property type="match status" value="1"/>
</dbReference>
<dbReference type="AlphaFoldDB" id="A0A6J1L9I9"/>
<comment type="subcellular location">
    <subcellularLocation>
        <location evidence="2">Lysosome</location>
    </subcellularLocation>
</comment>
<dbReference type="InterPro" id="IPR006103">
    <property type="entry name" value="Glyco_hydro_2_cat"/>
</dbReference>
<evidence type="ECO:0000313" key="19">
    <source>
        <dbReference type="RefSeq" id="XP_023163338.2"/>
    </source>
</evidence>
<dbReference type="Gene3D" id="3.20.20.80">
    <property type="entry name" value="Glycosidases"/>
    <property type="match status" value="1"/>
</dbReference>
<dbReference type="PRINTS" id="PR00132">
    <property type="entry name" value="GLHYDRLASE2"/>
</dbReference>
<organism evidence="17 18">
    <name type="scientific">Drosophila hydei</name>
    <name type="common">Fruit fly</name>
    <dbReference type="NCBI Taxonomy" id="7224"/>
    <lineage>
        <taxon>Eukaryota</taxon>
        <taxon>Metazoa</taxon>
        <taxon>Ecdysozoa</taxon>
        <taxon>Arthropoda</taxon>
        <taxon>Hexapoda</taxon>
        <taxon>Insecta</taxon>
        <taxon>Pterygota</taxon>
        <taxon>Neoptera</taxon>
        <taxon>Endopterygota</taxon>
        <taxon>Diptera</taxon>
        <taxon>Brachycera</taxon>
        <taxon>Muscomorpha</taxon>
        <taxon>Ephydroidea</taxon>
        <taxon>Drosophilidae</taxon>
        <taxon>Drosophila</taxon>
    </lineage>
</organism>
<proteinExistence type="inferred from homology"/>
<evidence type="ECO:0000256" key="7">
    <source>
        <dbReference type="ARBA" id="ARBA00022729"/>
    </source>
</evidence>
<feature type="chain" id="PRO_5044638866" description="Beta-glucuronidase" evidence="13">
    <location>
        <begin position="24"/>
        <end position="681"/>
    </location>
</feature>
<gene>
    <name evidence="18 19" type="primary">LOC111594326</name>
</gene>
<evidence type="ECO:0000256" key="3">
    <source>
        <dbReference type="ARBA" id="ARBA00007401"/>
    </source>
</evidence>
<comment type="catalytic activity">
    <reaction evidence="12">
        <text>a beta-D-glucuronoside + H2O = D-glucuronate + an alcohol</text>
        <dbReference type="Rhea" id="RHEA:17633"/>
        <dbReference type="ChEBI" id="CHEBI:15377"/>
        <dbReference type="ChEBI" id="CHEBI:30879"/>
        <dbReference type="ChEBI" id="CHEBI:58720"/>
        <dbReference type="ChEBI" id="CHEBI:83411"/>
        <dbReference type="EC" id="3.2.1.31"/>
    </reaction>
</comment>
<dbReference type="NCBIfam" id="NF007538">
    <property type="entry name" value="PRK10150.1"/>
    <property type="match status" value="1"/>
</dbReference>
<name>A0A6J1L9I9_DROHY</name>
<comment type="function">
    <text evidence="1 12">Plays an important role in the degradation of dermatan and keratan sulfates.</text>
</comment>
<dbReference type="InterPro" id="IPR006101">
    <property type="entry name" value="Glyco_hydro_2"/>
</dbReference>
<dbReference type="InterPro" id="IPR006102">
    <property type="entry name" value="Ig-like_GH2"/>
</dbReference>
<evidence type="ECO:0000256" key="8">
    <source>
        <dbReference type="ARBA" id="ARBA00022801"/>
    </source>
</evidence>
<dbReference type="GO" id="GO:0019391">
    <property type="term" value="P:glucuronoside catabolic process"/>
    <property type="evidence" value="ECO:0007669"/>
    <property type="project" value="TreeGrafter"/>
</dbReference>
<dbReference type="Gene3D" id="2.60.40.10">
    <property type="entry name" value="Immunoglobulins"/>
    <property type="match status" value="1"/>
</dbReference>
<evidence type="ECO:0000256" key="13">
    <source>
        <dbReference type="SAM" id="SignalP"/>
    </source>
</evidence>
<feature type="domain" description="Glycoside hydrolase family 2 catalytic" evidence="15">
    <location>
        <begin position="365"/>
        <end position="660"/>
    </location>
</feature>
<dbReference type="RefSeq" id="XP_023163338.2">
    <property type="nucleotide sequence ID" value="XM_023307570.2"/>
</dbReference>
<evidence type="ECO:0000259" key="15">
    <source>
        <dbReference type="Pfam" id="PF02836"/>
    </source>
</evidence>
<sequence length="681" mass="79308">MQKKILSIVITLLCVCILDTILSQPDDNLKSQLEFGYELYDEEVYSYSEVLRPTPTVGLLFPRASETREVNSLDGIWQLVRSNSSDPLQGIYERWYSRNLQSTGYKIIKVPVPASYNDVTVDEELRDHVGTVWYERHFFVPSRWNTNGTRTWLRFGSIHYGCFVWINGQRALNHSFGHLPFEVEIGGLVKYGKENRITIMVDNRLNNSSIPQGEVIKQSDDTGHVLIQTYTFDFFNYAGIHRSVQLYTTPQNYIRDIELKTQVNKQMGRIDYKLWIGNEHEQDFKSTILVQLLDRDHNVVAHQLNRNYLNGTLLIPNVKPWWPYLMHPEPGYMYTLQLNLLAESGLLLDSYQLPVGIRSLSWDKDGIYINNQPVYFRGFGKHEDSDIRGKGLDNALLTRDFSLLQWVGANAYRTSHYPYSEESMQFADEHGIMIIDECASVNTDLFGLPLLQNHMSYLEQLIHRDRNHASVVAWSIANEPRTQKPIAKKYFDELANYTRSIAQGRPITAASNVAEPSMCMMSEFLDIIGFNRYNSWYHNPGRTDMIIRPIVDEAVSWRNLYEKPVILFEYGADTLEGYHTLPTFIWSEEYQKTMLSKHFQAFDKLRKLKWFIGEFVWNFADFKTEQTYTRVGGNKKGVFTRNRQPKDSAHLLRQRYHMLAFILNNASLPPDLFNYIIDFSL</sequence>
<evidence type="ECO:0000256" key="4">
    <source>
        <dbReference type="ARBA" id="ARBA00011881"/>
    </source>
</evidence>
<dbReference type="GO" id="GO:0004566">
    <property type="term" value="F:beta-glucuronidase activity"/>
    <property type="evidence" value="ECO:0007669"/>
    <property type="project" value="UniProtKB-EC"/>
</dbReference>
<evidence type="ECO:0000256" key="6">
    <source>
        <dbReference type="ARBA" id="ARBA00016205"/>
    </source>
</evidence>
<evidence type="ECO:0000256" key="11">
    <source>
        <dbReference type="ARBA" id="ARBA00023295"/>
    </source>
</evidence>
<dbReference type="FunFam" id="2.60.120.260:FF:000027">
    <property type="entry name" value="Beta-glucuronidase"/>
    <property type="match status" value="1"/>
</dbReference>
<dbReference type="Pfam" id="PF00703">
    <property type="entry name" value="Glyco_hydro_2"/>
    <property type="match status" value="1"/>
</dbReference>
<dbReference type="OrthoDB" id="408532at2759"/>
<evidence type="ECO:0000256" key="9">
    <source>
        <dbReference type="ARBA" id="ARBA00023180"/>
    </source>
</evidence>
<dbReference type="FunFam" id="3.20.20.80:FF:000029">
    <property type="entry name" value="Beta-glucuronidase"/>
    <property type="match status" value="1"/>
</dbReference>
<dbReference type="Pfam" id="PF02837">
    <property type="entry name" value="Glyco_hydro_2_N"/>
    <property type="match status" value="1"/>
</dbReference>
<dbReference type="GeneID" id="111594326"/>
<accession>A0A6J1L9I9</accession>
<evidence type="ECO:0000256" key="1">
    <source>
        <dbReference type="ARBA" id="ARBA00003025"/>
    </source>
</evidence>
<dbReference type="OMA" id="IHDHVGW"/>
<reference evidence="18 19" key="1">
    <citation type="submission" date="2025-04" db="UniProtKB">
        <authorList>
            <consortium name="RefSeq"/>
        </authorList>
    </citation>
    <scope>IDENTIFICATION</scope>
    <source>
        <strain evidence="18 19">15085-1641.00</strain>
        <tissue evidence="18 19">Whole body</tissue>
    </source>
</reference>
<dbReference type="EC" id="3.2.1.31" evidence="5 12"/>
<dbReference type="Proteomes" id="UP000504633">
    <property type="component" value="Unplaced"/>
</dbReference>
<evidence type="ECO:0000259" key="14">
    <source>
        <dbReference type="Pfam" id="PF00703"/>
    </source>
</evidence>
<dbReference type="PANTHER" id="PTHR10066">
    <property type="entry name" value="BETA-GLUCURONIDASE"/>
    <property type="match status" value="1"/>
</dbReference>
<keyword evidence="7 13" id="KW-0732">Signal</keyword>
<comment type="subunit">
    <text evidence="4 12">Homotetramer.</text>
</comment>
<dbReference type="KEGG" id="dhe:111594326"/>
<dbReference type="Pfam" id="PF02836">
    <property type="entry name" value="Glyco_hydro_2_C"/>
    <property type="match status" value="1"/>
</dbReference>
<dbReference type="InterPro" id="IPR013783">
    <property type="entry name" value="Ig-like_fold"/>
</dbReference>
<dbReference type="PROSITE" id="PS00719">
    <property type="entry name" value="GLYCOSYL_HYDROL_F2_1"/>
    <property type="match status" value="1"/>
</dbReference>
<dbReference type="GO" id="GO:0030246">
    <property type="term" value="F:carbohydrate binding"/>
    <property type="evidence" value="ECO:0007669"/>
    <property type="project" value="TreeGrafter"/>
</dbReference>
<dbReference type="Gene3D" id="2.60.120.260">
    <property type="entry name" value="Galactose-binding domain-like"/>
    <property type="match status" value="1"/>
</dbReference>
<keyword evidence="17" id="KW-1185">Reference proteome</keyword>
<dbReference type="InterPro" id="IPR006104">
    <property type="entry name" value="Glyco_hydro_2_N"/>
</dbReference>
<evidence type="ECO:0000313" key="17">
    <source>
        <dbReference type="Proteomes" id="UP000504633"/>
    </source>
</evidence>
<comment type="similarity">
    <text evidence="3 12">Belongs to the glycosyl hydrolase 2 family.</text>
</comment>
<protein>
    <recommendedName>
        <fullName evidence="6 12">Beta-glucuronidase</fullName>
        <ecNumber evidence="5 12">3.2.1.31</ecNumber>
    </recommendedName>
</protein>
<feature type="domain" description="Glycosyl hydrolases family 2 sugar binding" evidence="16">
    <location>
        <begin position="71"/>
        <end position="250"/>
    </location>
</feature>
<dbReference type="SUPFAM" id="SSF49785">
    <property type="entry name" value="Galactose-binding domain-like"/>
    <property type="match status" value="1"/>
</dbReference>
<evidence type="ECO:0000256" key="10">
    <source>
        <dbReference type="ARBA" id="ARBA00023228"/>
    </source>
</evidence>
<evidence type="ECO:0000259" key="16">
    <source>
        <dbReference type="Pfam" id="PF02837"/>
    </source>
</evidence>
<keyword evidence="8 12" id="KW-0378">Hydrolase</keyword>
<evidence type="ECO:0000256" key="12">
    <source>
        <dbReference type="RuleBase" id="RU361154"/>
    </source>
</evidence>